<keyword evidence="5" id="KW-1185">Reference proteome</keyword>
<evidence type="ECO:0000256" key="3">
    <source>
        <dbReference type="SAM" id="SignalP"/>
    </source>
</evidence>
<evidence type="ECO:0000256" key="1">
    <source>
        <dbReference type="ARBA" id="ARBA00022614"/>
    </source>
</evidence>
<dbReference type="Proteomes" id="UP000192578">
    <property type="component" value="Unassembled WGS sequence"/>
</dbReference>
<protein>
    <submittedName>
        <fullName evidence="4">Uncharacterized protein</fullName>
    </submittedName>
</protein>
<evidence type="ECO:0000256" key="2">
    <source>
        <dbReference type="ARBA" id="ARBA00022737"/>
    </source>
</evidence>
<dbReference type="OrthoDB" id="676979at2759"/>
<dbReference type="InterPro" id="IPR032675">
    <property type="entry name" value="LRR_dom_sf"/>
</dbReference>
<accession>A0A1W0X751</accession>
<keyword evidence="1" id="KW-0433">Leucine-rich repeat</keyword>
<sequence>MKHWLMLVGLLLFSLCRKSEAEKICRSETLAGLPTLLCGNITNPVSDQQLATELKDLLKRDHFRTIIIDNSASKHTLSFTISEQLFAGFTSVVRLQIRNAKLISPVDSKVLKPLNVMANTLQLLSITYCTEVYFELITSIFDTGDKFPNLRQLNLDYNTGNMRLSLSTLTPAAVILEQLTFSGTILSSISTDCSKGGKWRSLKYLDLSDNVAPDSAPAAFFSKFNISIFECFPNLEWLSLQNNGITTEKFWDILPGLPPSLTDLNVANNRISYFNFTQLERLPKLRNLTISQNSNFLSGTDTSGNVTFPLLPNLENLWLRNTGLSRIPADLLDKMQKLTTLDCRDNTDITIFPNNLVARFWEYGRNPRTQQILLQSTSLGCKCENYNLMHWLASGVGHTPAGDGIFCYPDGRGNTRLCPSCKLKNDVAIGLETAYDNQEVKTMNCPAPPAHSENSCAVFASSFLSLCVTFVVSMAGL</sequence>
<dbReference type="PANTHER" id="PTHR24366">
    <property type="entry name" value="IG(IMMUNOGLOBULIN) AND LRR(LEUCINE RICH REPEAT) DOMAINS"/>
    <property type="match status" value="1"/>
</dbReference>
<reference evidence="5" key="1">
    <citation type="submission" date="2017-01" db="EMBL/GenBank/DDBJ databases">
        <title>Comparative genomics of anhydrobiosis in the tardigrade Hypsibius dujardini.</title>
        <authorList>
            <person name="Yoshida Y."/>
            <person name="Koutsovoulos G."/>
            <person name="Laetsch D."/>
            <person name="Stevens L."/>
            <person name="Kumar S."/>
            <person name="Horikawa D."/>
            <person name="Ishino K."/>
            <person name="Komine S."/>
            <person name="Tomita M."/>
            <person name="Blaxter M."/>
            <person name="Arakawa K."/>
        </authorList>
    </citation>
    <scope>NUCLEOTIDE SEQUENCE [LARGE SCALE GENOMIC DNA]</scope>
    <source>
        <strain evidence="5">Z151</strain>
    </source>
</reference>
<dbReference type="Gene3D" id="3.80.10.10">
    <property type="entry name" value="Ribonuclease Inhibitor"/>
    <property type="match status" value="2"/>
</dbReference>
<feature type="chain" id="PRO_5012099569" evidence="3">
    <location>
        <begin position="22"/>
        <end position="477"/>
    </location>
</feature>
<keyword evidence="3" id="KW-0732">Signal</keyword>
<organism evidence="4 5">
    <name type="scientific">Hypsibius exemplaris</name>
    <name type="common">Freshwater tardigrade</name>
    <dbReference type="NCBI Taxonomy" id="2072580"/>
    <lineage>
        <taxon>Eukaryota</taxon>
        <taxon>Metazoa</taxon>
        <taxon>Ecdysozoa</taxon>
        <taxon>Tardigrada</taxon>
        <taxon>Eutardigrada</taxon>
        <taxon>Parachela</taxon>
        <taxon>Hypsibioidea</taxon>
        <taxon>Hypsibiidae</taxon>
        <taxon>Hypsibius</taxon>
    </lineage>
</organism>
<dbReference type="SUPFAM" id="SSF52047">
    <property type="entry name" value="RNI-like"/>
    <property type="match status" value="1"/>
</dbReference>
<dbReference type="EMBL" id="MTYJ01000012">
    <property type="protein sequence ID" value="OQV23355.1"/>
    <property type="molecule type" value="Genomic_DNA"/>
</dbReference>
<dbReference type="AlphaFoldDB" id="A0A1W0X751"/>
<feature type="signal peptide" evidence="3">
    <location>
        <begin position="1"/>
        <end position="21"/>
    </location>
</feature>
<gene>
    <name evidence="4" type="ORF">BV898_02801</name>
</gene>
<evidence type="ECO:0000313" key="5">
    <source>
        <dbReference type="Proteomes" id="UP000192578"/>
    </source>
</evidence>
<comment type="caution">
    <text evidence="4">The sequence shown here is derived from an EMBL/GenBank/DDBJ whole genome shotgun (WGS) entry which is preliminary data.</text>
</comment>
<evidence type="ECO:0000313" key="4">
    <source>
        <dbReference type="EMBL" id="OQV23355.1"/>
    </source>
</evidence>
<keyword evidence="2" id="KW-0677">Repeat</keyword>
<dbReference type="PANTHER" id="PTHR24366:SF96">
    <property type="entry name" value="LEUCINE RICH REPEAT CONTAINING 53"/>
    <property type="match status" value="1"/>
</dbReference>
<proteinExistence type="predicted"/>
<name>A0A1W0X751_HYPEX</name>